<protein>
    <submittedName>
        <fullName evidence="2">Uncharacterized protein</fullName>
    </submittedName>
</protein>
<evidence type="ECO:0000313" key="2">
    <source>
        <dbReference type="EMBL" id="CRK30757.1"/>
    </source>
</evidence>
<dbReference type="AlphaFoldDB" id="A0A0G4M8Z4"/>
<feature type="compositionally biased region" description="Low complexity" evidence="1">
    <location>
        <begin position="16"/>
        <end position="26"/>
    </location>
</feature>
<organism evidence="2 3">
    <name type="scientific">Verticillium longisporum</name>
    <name type="common">Verticillium dahliae var. longisporum</name>
    <dbReference type="NCBI Taxonomy" id="100787"/>
    <lineage>
        <taxon>Eukaryota</taxon>
        <taxon>Fungi</taxon>
        <taxon>Dikarya</taxon>
        <taxon>Ascomycota</taxon>
        <taxon>Pezizomycotina</taxon>
        <taxon>Sordariomycetes</taxon>
        <taxon>Hypocreomycetidae</taxon>
        <taxon>Glomerellales</taxon>
        <taxon>Plectosphaerellaceae</taxon>
        <taxon>Verticillium</taxon>
    </lineage>
</organism>
<dbReference type="EMBL" id="CVQH01021504">
    <property type="protein sequence ID" value="CRK30757.1"/>
    <property type="molecule type" value="Genomic_DNA"/>
</dbReference>
<dbReference type="Proteomes" id="UP000044602">
    <property type="component" value="Unassembled WGS sequence"/>
</dbReference>
<accession>A0A0G4M8Z4</accession>
<sequence>ASLQLQPARGQPPRPVGRGAAGAVHRAGQRRRPHLADD</sequence>
<name>A0A0G4M8Z4_VERLO</name>
<reference evidence="2 3" key="1">
    <citation type="submission" date="2015-05" db="EMBL/GenBank/DDBJ databases">
        <authorList>
            <person name="Wang D.B."/>
            <person name="Wang M."/>
        </authorList>
    </citation>
    <scope>NUCLEOTIDE SEQUENCE [LARGE SCALE GENOMIC DNA]</scope>
    <source>
        <strain evidence="2">VL1</strain>
    </source>
</reference>
<feature type="region of interest" description="Disordered" evidence="1">
    <location>
        <begin position="1"/>
        <end position="38"/>
    </location>
</feature>
<evidence type="ECO:0000313" key="3">
    <source>
        <dbReference type="Proteomes" id="UP000044602"/>
    </source>
</evidence>
<evidence type="ECO:0000256" key="1">
    <source>
        <dbReference type="SAM" id="MobiDB-lite"/>
    </source>
</evidence>
<keyword evidence="3" id="KW-1185">Reference proteome</keyword>
<gene>
    <name evidence="2" type="ORF">BN1708_018560</name>
</gene>
<feature type="non-terminal residue" evidence="2">
    <location>
        <position position="1"/>
    </location>
</feature>
<proteinExistence type="predicted"/>
<feature type="compositionally biased region" description="Basic residues" evidence="1">
    <location>
        <begin position="27"/>
        <end position="38"/>
    </location>
</feature>